<feature type="region of interest" description="Disordered" evidence="1">
    <location>
        <begin position="229"/>
        <end position="264"/>
    </location>
</feature>
<organism evidence="3 4">
    <name type="scientific">Corynebacterium guangdongense</name>
    <dbReference type="NCBI Taxonomy" id="1783348"/>
    <lineage>
        <taxon>Bacteria</taxon>
        <taxon>Bacillati</taxon>
        <taxon>Actinomycetota</taxon>
        <taxon>Actinomycetes</taxon>
        <taxon>Mycobacteriales</taxon>
        <taxon>Corynebacteriaceae</taxon>
        <taxon>Corynebacterium</taxon>
    </lineage>
</organism>
<proteinExistence type="predicted"/>
<name>A0ABU1ZV21_9CORY</name>
<protein>
    <recommendedName>
        <fullName evidence="2">Helicase XPB/Ssl2 N-terminal domain-containing protein</fullName>
    </recommendedName>
</protein>
<dbReference type="EMBL" id="JAVDXZ010000001">
    <property type="protein sequence ID" value="MDR7328778.1"/>
    <property type="molecule type" value="Genomic_DNA"/>
</dbReference>
<reference evidence="3" key="1">
    <citation type="submission" date="2023-07" db="EMBL/GenBank/DDBJ databases">
        <title>Sequencing the genomes of 1000 actinobacteria strains.</title>
        <authorList>
            <person name="Klenk H.-P."/>
        </authorList>
    </citation>
    <scope>NUCLEOTIDE SEQUENCE</scope>
    <source>
        <strain evidence="3">DSM 107476</strain>
    </source>
</reference>
<dbReference type="Pfam" id="PF13625">
    <property type="entry name" value="Helicase_C_3"/>
    <property type="match status" value="1"/>
</dbReference>
<evidence type="ECO:0000313" key="3">
    <source>
        <dbReference type="EMBL" id="MDR7328778.1"/>
    </source>
</evidence>
<dbReference type="RefSeq" id="WP_290197773.1">
    <property type="nucleotide sequence ID" value="NZ_CP047654.1"/>
</dbReference>
<dbReference type="InterPro" id="IPR032830">
    <property type="entry name" value="XPB/Ssl2_N"/>
</dbReference>
<keyword evidence="4" id="KW-1185">Reference proteome</keyword>
<dbReference type="Proteomes" id="UP001180840">
    <property type="component" value="Unassembled WGS sequence"/>
</dbReference>
<comment type="caution">
    <text evidence="3">The sequence shown here is derived from an EMBL/GenBank/DDBJ whole genome shotgun (WGS) entry which is preliminary data.</text>
</comment>
<feature type="domain" description="Helicase XPB/Ssl2 N-terminal" evidence="2">
    <location>
        <begin position="492"/>
        <end position="614"/>
    </location>
</feature>
<evidence type="ECO:0000256" key="1">
    <source>
        <dbReference type="SAM" id="MobiDB-lite"/>
    </source>
</evidence>
<evidence type="ECO:0000259" key="2">
    <source>
        <dbReference type="Pfam" id="PF13625"/>
    </source>
</evidence>
<accession>A0ABU1ZV21</accession>
<gene>
    <name evidence="3" type="ORF">J2S39_000454</name>
</gene>
<evidence type="ECO:0000313" key="4">
    <source>
        <dbReference type="Proteomes" id="UP001180840"/>
    </source>
</evidence>
<sequence>MASDFPPTTAPSPDTPDFRTWLANLGDVELTALLRARPDVIHPIPPSITPLAGRLQLRASVARALRGLSTLELAALEAAADLGAEFSPVSRADVAEALVSRAPTPVDPALAEGAVDTLVTHALLFGEADRLLLVRETMSMLPASWRLLGEESPGGGPDTAERIAGLEPGQRKVLDTLVAGGGLGTTRDAAIDADPSRPIPQLIEAGLLTRVDANHVRLPRHVSQVLRGTETGDYPLVPSERVTGGGGPDPDAQRRADESGAAQGLEATRTVRRLVEYVGDHPLALNKDSTLGVRATGQIARALDVERPEVHRLIAVATAARLIGRGELPGHEESSHLAPTRYAVEWLEAPLSTQFARVIAGWWASPWQYWRVGEKDDNGATIRMFDDASRNDHLPHRRRLVTQPYVRPAEGIALTRAEAMSDFRFTSPLAASTAPAGEADRLLAEAEWMGVTAGGVATTWLRTLHAATETSTLLTELESDAAEITPAEVDRIIIQADLTVLAPGPLPAAMQSEMELLADLESAGLASVYRVSETTLRRALDAGRSAGEIGSWLAGHALGEIPQSLSYLLEDLGRRHGHLRGGAALSYLRSEEPALLDAVFAAPAAETAGLRRLAPTVAVSTRRLAEVLELLREAGIHAAAEDEHGAAVDIRPEPPVLPAEKIRLPEPQLTDPARIDAAVKAIRRGESERAGAGTAGQEVFTGSESLSVLQAAARGGRTVRIGVVDKHGQSTQVSVRPMTVTGGQVDAVDPATGRVQRFPLHRITQVILD</sequence>